<evidence type="ECO:0000313" key="3">
    <source>
        <dbReference type="Proteomes" id="UP001281761"/>
    </source>
</evidence>
<accession>A0ABQ9X231</accession>
<feature type="compositionally biased region" description="Low complexity" evidence="1">
    <location>
        <begin position="491"/>
        <end position="529"/>
    </location>
</feature>
<feature type="region of interest" description="Disordered" evidence="1">
    <location>
        <begin position="483"/>
        <end position="530"/>
    </location>
</feature>
<comment type="caution">
    <text evidence="2">The sequence shown here is derived from an EMBL/GenBank/DDBJ whole genome shotgun (WGS) entry which is preliminary data.</text>
</comment>
<dbReference type="EMBL" id="JARBJD010000252">
    <property type="protein sequence ID" value="KAK2945643.1"/>
    <property type="molecule type" value="Genomic_DNA"/>
</dbReference>
<feature type="region of interest" description="Disordered" evidence="1">
    <location>
        <begin position="543"/>
        <end position="586"/>
    </location>
</feature>
<dbReference type="InterPro" id="IPR012677">
    <property type="entry name" value="Nucleotide-bd_a/b_plait_sf"/>
</dbReference>
<dbReference type="Proteomes" id="UP001281761">
    <property type="component" value="Unassembled WGS sequence"/>
</dbReference>
<evidence type="ECO:0000256" key="1">
    <source>
        <dbReference type="SAM" id="MobiDB-lite"/>
    </source>
</evidence>
<proteinExistence type="predicted"/>
<reference evidence="2 3" key="1">
    <citation type="journal article" date="2022" name="bioRxiv">
        <title>Genomics of Preaxostyla Flagellates Illuminates Evolutionary Transitions and the Path Towards Mitochondrial Loss.</title>
        <authorList>
            <person name="Novak L.V.F."/>
            <person name="Treitli S.C."/>
            <person name="Pyrih J."/>
            <person name="Halakuc P."/>
            <person name="Pipaliya S.V."/>
            <person name="Vacek V."/>
            <person name="Brzon O."/>
            <person name="Soukal P."/>
            <person name="Eme L."/>
            <person name="Dacks J.B."/>
            <person name="Karnkowska A."/>
            <person name="Elias M."/>
            <person name="Hampl V."/>
        </authorList>
    </citation>
    <scope>NUCLEOTIDE SEQUENCE [LARGE SCALE GENOMIC DNA]</scope>
    <source>
        <strain evidence="2">NAU3</strain>
        <tissue evidence="2">Gut</tissue>
    </source>
</reference>
<sequence length="586" mass="65055">MVFFSRFGKIESVRTIPKQNAAFVNFEEESVCSDLLHRIHAARQNSVATSPSLNQPLAPASPSFHLSLPSAPTPISLTTEPDVLPLVSSLMSFGFGKETDAEALVRLGLVERSLFEAAMTSPDSSRVLVVRGLPSDATEPTVHSLFGVFGAVDETVSVAVLNEWHVSFCVREDAVFAFLSLDKVHFGKHQLGILFSKADPTPLSPPVPRPSSATTLHSLLQTWRSSPPPAVGNPLNVDMAKIVDRKVSEILSRPPIQHITLGEVDVGFLMKSRDPSAPYVIWKLYCTLNELSAAEANDAVLSLAESERPPIPTCHPSKLTPTQHAVLEEWKRQCALSQSNNLSSLMSHTPSKAMVKVAAHFVCEEWCRVGRGSRQRIPLCALLISLFIEFLFFRGQLLPFVEWILHASFKETVERREKEGVLDMVVMLKREGMLSRDDYNRLLHSTQHGLSTALSSQHRQKAIHTQTAAVWLRGYSESMFFQPPPPHLHSRSPSSLSKRLPSNSPSASLGSSPFKQSQSPLLPTPLLSPLTPPARQAMYFHTAPLPHKHTKVPTLPPRDLKLFEEDEPENEGEKRDKWSTWFEPED</sequence>
<evidence type="ECO:0008006" key="4">
    <source>
        <dbReference type="Google" id="ProtNLM"/>
    </source>
</evidence>
<protein>
    <recommendedName>
        <fullName evidence="4">RRM domain-containing protein</fullName>
    </recommendedName>
</protein>
<gene>
    <name evidence="2" type="ORF">BLNAU_19440</name>
</gene>
<evidence type="ECO:0000313" key="2">
    <source>
        <dbReference type="EMBL" id="KAK2945643.1"/>
    </source>
</evidence>
<dbReference type="SUPFAM" id="SSF54928">
    <property type="entry name" value="RNA-binding domain, RBD"/>
    <property type="match status" value="1"/>
</dbReference>
<name>A0ABQ9X231_9EUKA</name>
<dbReference type="Gene3D" id="3.30.70.330">
    <property type="match status" value="2"/>
</dbReference>
<dbReference type="InterPro" id="IPR035979">
    <property type="entry name" value="RBD_domain_sf"/>
</dbReference>
<keyword evidence="3" id="KW-1185">Reference proteome</keyword>
<organism evidence="2 3">
    <name type="scientific">Blattamonas nauphoetae</name>
    <dbReference type="NCBI Taxonomy" id="2049346"/>
    <lineage>
        <taxon>Eukaryota</taxon>
        <taxon>Metamonada</taxon>
        <taxon>Preaxostyla</taxon>
        <taxon>Oxymonadida</taxon>
        <taxon>Blattamonas</taxon>
    </lineage>
</organism>